<evidence type="ECO:0000256" key="3">
    <source>
        <dbReference type="ARBA" id="ARBA00023163"/>
    </source>
</evidence>
<keyword evidence="2" id="KW-0238">DNA-binding</keyword>
<dbReference type="PRINTS" id="PR00032">
    <property type="entry name" value="HTHARAC"/>
</dbReference>
<dbReference type="AlphaFoldDB" id="A0A0W7TV09"/>
<dbReference type="InterPro" id="IPR018062">
    <property type="entry name" value="HTH_AraC-typ_CS"/>
</dbReference>
<dbReference type="SUPFAM" id="SSF46689">
    <property type="entry name" value="Homeodomain-like"/>
    <property type="match status" value="1"/>
</dbReference>
<protein>
    <submittedName>
        <fullName evidence="5">AraC family transcriptional regulator</fullName>
    </submittedName>
</protein>
<dbReference type="PROSITE" id="PS01124">
    <property type="entry name" value="HTH_ARAC_FAMILY_2"/>
    <property type="match status" value="1"/>
</dbReference>
<feature type="domain" description="HTH araC/xylS-type" evidence="4">
    <location>
        <begin position="219"/>
        <end position="317"/>
    </location>
</feature>
<dbReference type="SMART" id="SM00342">
    <property type="entry name" value="HTH_ARAC"/>
    <property type="match status" value="1"/>
</dbReference>
<evidence type="ECO:0000256" key="1">
    <source>
        <dbReference type="ARBA" id="ARBA00023015"/>
    </source>
</evidence>
<dbReference type="Proteomes" id="UP000053433">
    <property type="component" value="Unassembled WGS sequence"/>
</dbReference>
<keyword evidence="3" id="KW-0804">Transcription</keyword>
<comment type="caution">
    <text evidence="5">The sequence shown here is derived from an EMBL/GenBank/DDBJ whole genome shotgun (WGS) entry which is preliminary data.</text>
</comment>
<evidence type="ECO:0000256" key="2">
    <source>
        <dbReference type="ARBA" id="ARBA00023125"/>
    </source>
</evidence>
<proteinExistence type="predicted"/>
<evidence type="ECO:0000259" key="4">
    <source>
        <dbReference type="PROSITE" id="PS01124"/>
    </source>
</evidence>
<dbReference type="PROSITE" id="PS00041">
    <property type="entry name" value="HTH_ARAC_FAMILY_1"/>
    <property type="match status" value="1"/>
</dbReference>
<accession>A0A0W7TV09</accession>
<dbReference type="Pfam" id="PF12833">
    <property type="entry name" value="HTH_18"/>
    <property type="match status" value="1"/>
</dbReference>
<dbReference type="Gene3D" id="1.10.10.60">
    <property type="entry name" value="Homeodomain-like"/>
    <property type="match status" value="2"/>
</dbReference>
<dbReference type="PANTHER" id="PTHR47893">
    <property type="entry name" value="REGULATORY PROTEIN PCHR"/>
    <property type="match status" value="1"/>
</dbReference>
<dbReference type="InterPro" id="IPR020449">
    <property type="entry name" value="Tscrpt_reg_AraC-type_HTH"/>
</dbReference>
<gene>
    <name evidence="5" type="ORF">ASJ35_02555</name>
</gene>
<dbReference type="InterPro" id="IPR053142">
    <property type="entry name" value="PchR_regulatory_protein"/>
</dbReference>
<dbReference type="InterPro" id="IPR009057">
    <property type="entry name" value="Homeodomain-like_sf"/>
</dbReference>
<dbReference type="InterPro" id="IPR018060">
    <property type="entry name" value="HTH_AraC"/>
</dbReference>
<dbReference type="PANTHER" id="PTHR47893:SF1">
    <property type="entry name" value="REGULATORY PROTEIN PCHR"/>
    <property type="match status" value="1"/>
</dbReference>
<dbReference type="RefSeq" id="WP_058722715.1">
    <property type="nucleotide sequence ID" value="NZ_JANGBT010000001.1"/>
</dbReference>
<dbReference type="GO" id="GO:0043565">
    <property type="term" value="F:sequence-specific DNA binding"/>
    <property type="evidence" value="ECO:0007669"/>
    <property type="project" value="InterPro"/>
</dbReference>
<dbReference type="EMBL" id="LMUA01000002">
    <property type="protein sequence ID" value="KUE77619.1"/>
    <property type="molecule type" value="Genomic_DNA"/>
</dbReference>
<organism evidence="5 6">
    <name type="scientific">Ruthenibacterium lactatiformans</name>
    <dbReference type="NCBI Taxonomy" id="1550024"/>
    <lineage>
        <taxon>Bacteria</taxon>
        <taxon>Bacillati</taxon>
        <taxon>Bacillota</taxon>
        <taxon>Clostridia</taxon>
        <taxon>Eubacteriales</taxon>
        <taxon>Oscillospiraceae</taxon>
        <taxon>Ruthenibacterium</taxon>
    </lineage>
</organism>
<keyword evidence="1" id="KW-0805">Transcription regulation</keyword>
<evidence type="ECO:0000313" key="6">
    <source>
        <dbReference type="Proteomes" id="UP000053433"/>
    </source>
</evidence>
<sequence>MPEIIEQYYAPLLKGHGFIPDPDNQQYGSLGISWKLSPEIGEGSYWTYGQKDLYDIKIHNFSFHEDSLLEFSLPECLSITRYDSISGEELAPYRRLSAGCIKTYIGGYSPYRVLIHKNIPIRSIGVEIMPAYYEDYLKKQYPDEYHNPVEAFRKIDQTTDFPEMSRLLTELQNYRGDGIAAKLFYESKVAEALSLVVEYQKKRPAATGRLATQDIENIQTVATYLSDHYAAEVPMERLTQIACMGTTKLKSSFKKVYDCTITEYIQQRRMSQAEYLLTNTDLSIGQIAQTVGYSTSSRFAELFRKSTGLLPGEFRKVGKK</sequence>
<name>A0A0W7TV09_9FIRM</name>
<dbReference type="GO" id="GO:0003700">
    <property type="term" value="F:DNA-binding transcription factor activity"/>
    <property type="evidence" value="ECO:0007669"/>
    <property type="project" value="InterPro"/>
</dbReference>
<reference evidence="5 6" key="1">
    <citation type="submission" date="2015-10" db="EMBL/GenBank/DDBJ databases">
        <title>A novel member of the family Ruminococcaceae isolated from human faeces.</title>
        <authorList>
            <person name="Shkoporov A.N."/>
            <person name="Chaplin A.V."/>
            <person name="Motuzova O.V."/>
            <person name="Kafarskaia L.I."/>
            <person name="Efimov B.A."/>
        </authorList>
    </citation>
    <scope>NUCLEOTIDE SEQUENCE [LARGE SCALE GENOMIC DNA]</scope>
    <source>
        <strain evidence="5 6">668</strain>
    </source>
</reference>
<evidence type="ECO:0000313" key="5">
    <source>
        <dbReference type="EMBL" id="KUE77619.1"/>
    </source>
</evidence>